<gene>
    <name evidence="4" type="ORF">H8R26_03345</name>
</gene>
<dbReference type="Gene3D" id="1.10.357.10">
    <property type="entry name" value="Tetracycline Repressor, domain 2"/>
    <property type="match status" value="1"/>
</dbReference>
<dbReference type="InterPro" id="IPR009057">
    <property type="entry name" value="Homeodomain-like_sf"/>
</dbReference>
<dbReference type="InterPro" id="IPR001647">
    <property type="entry name" value="HTH_TetR"/>
</dbReference>
<dbReference type="Pfam" id="PF00440">
    <property type="entry name" value="TetR_N"/>
    <property type="match status" value="1"/>
</dbReference>
<dbReference type="EMBL" id="JACRUM010000001">
    <property type="protein sequence ID" value="MBC5862448.1"/>
    <property type="molecule type" value="Genomic_DNA"/>
</dbReference>
<feature type="DNA-binding region" description="H-T-H motif" evidence="2">
    <location>
        <begin position="47"/>
        <end position="66"/>
    </location>
</feature>
<evidence type="ECO:0000256" key="1">
    <source>
        <dbReference type="ARBA" id="ARBA00023125"/>
    </source>
</evidence>
<dbReference type="Proteomes" id="UP000621670">
    <property type="component" value="Unassembled WGS sequence"/>
</dbReference>
<dbReference type="PROSITE" id="PS50977">
    <property type="entry name" value="HTH_TETR_2"/>
    <property type="match status" value="1"/>
</dbReference>
<dbReference type="RefSeq" id="WP_166133261.1">
    <property type="nucleotide sequence ID" value="NZ_JAAOBY010000001.1"/>
</dbReference>
<protein>
    <submittedName>
        <fullName evidence="4">TetR/AcrR family transcriptional regulator</fullName>
    </submittedName>
</protein>
<proteinExistence type="predicted"/>
<name>A0ABR7JDM1_9FLAO</name>
<organism evidence="4 5">
    <name type="scientific">Flavobacterium turcicum</name>
    <dbReference type="NCBI Taxonomy" id="2764718"/>
    <lineage>
        <taxon>Bacteria</taxon>
        <taxon>Pseudomonadati</taxon>
        <taxon>Bacteroidota</taxon>
        <taxon>Flavobacteriia</taxon>
        <taxon>Flavobacteriales</taxon>
        <taxon>Flavobacteriaceae</taxon>
        <taxon>Flavobacterium</taxon>
    </lineage>
</organism>
<evidence type="ECO:0000256" key="2">
    <source>
        <dbReference type="PROSITE-ProRule" id="PRU00335"/>
    </source>
</evidence>
<evidence type="ECO:0000313" key="4">
    <source>
        <dbReference type="EMBL" id="MBC5862448.1"/>
    </source>
</evidence>
<feature type="domain" description="HTH tetR-type" evidence="3">
    <location>
        <begin position="24"/>
        <end position="84"/>
    </location>
</feature>
<keyword evidence="5" id="KW-1185">Reference proteome</keyword>
<keyword evidence="1 2" id="KW-0238">DNA-binding</keyword>
<reference evidence="4 5" key="1">
    <citation type="submission" date="2020-08" db="EMBL/GenBank/DDBJ databases">
        <title>Description of novel Flavobacterium F-400 isolate.</title>
        <authorList>
            <person name="Saticioglu I."/>
            <person name="Duman M."/>
            <person name="Altun S."/>
        </authorList>
    </citation>
    <scope>NUCLEOTIDE SEQUENCE [LARGE SCALE GENOMIC DNA]</scope>
    <source>
        <strain evidence="4 5">F-400</strain>
    </source>
</reference>
<accession>A0ABR7JDM1</accession>
<evidence type="ECO:0000259" key="3">
    <source>
        <dbReference type="PROSITE" id="PS50977"/>
    </source>
</evidence>
<comment type="caution">
    <text evidence="4">The sequence shown here is derived from an EMBL/GenBank/DDBJ whole genome shotgun (WGS) entry which is preliminary data.</text>
</comment>
<evidence type="ECO:0000313" key="5">
    <source>
        <dbReference type="Proteomes" id="UP000621670"/>
    </source>
</evidence>
<sequence length="223" mass="25716">MDSILTNIIISVNEKLYVKNPETSALGKKIIEHSILMIDQIGFENFTFKKLGESIGSNESSIYRYFESKHKLMLYLSSWYWGWIEYKLVFATNNILDPLEKLKKAIVIVTEKIEDDSTTAHINESILNKIIIAEFTKTLLTKEVDEENKEGFFLVYKRIINRLIEMIALVNPNYLYAKSLASSIVEGALHQHFLKDHLKTITNCNESVSPTDFYLDLVEKIAI</sequence>
<dbReference type="SUPFAM" id="SSF46689">
    <property type="entry name" value="Homeodomain-like"/>
    <property type="match status" value="1"/>
</dbReference>